<feature type="compositionally biased region" description="Low complexity" evidence="14">
    <location>
        <begin position="138"/>
        <end position="149"/>
    </location>
</feature>
<dbReference type="PROSITE" id="PS51192">
    <property type="entry name" value="HELICASE_ATP_BIND_1"/>
    <property type="match status" value="1"/>
</dbReference>
<reference evidence="17 18" key="1">
    <citation type="submission" date="2009-11" db="EMBL/GenBank/DDBJ databases">
        <title>Annotation of Allomyces macrogynus ATCC 38327.</title>
        <authorList>
            <consortium name="The Broad Institute Genome Sequencing Platform"/>
            <person name="Russ C."/>
            <person name="Cuomo C."/>
            <person name="Burger G."/>
            <person name="Gray M.W."/>
            <person name="Holland P.W.H."/>
            <person name="King N."/>
            <person name="Lang F.B.F."/>
            <person name="Roger A.J."/>
            <person name="Ruiz-Trillo I."/>
            <person name="Young S.K."/>
            <person name="Zeng Q."/>
            <person name="Gargeya S."/>
            <person name="Fitzgerald M."/>
            <person name="Haas B."/>
            <person name="Abouelleil A."/>
            <person name="Alvarado L."/>
            <person name="Arachchi H.M."/>
            <person name="Berlin A."/>
            <person name="Chapman S.B."/>
            <person name="Gearin G."/>
            <person name="Goldberg J."/>
            <person name="Griggs A."/>
            <person name="Gujja S."/>
            <person name="Hansen M."/>
            <person name="Heiman D."/>
            <person name="Howarth C."/>
            <person name="Larimer J."/>
            <person name="Lui A."/>
            <person name="MacDonald P.J.P."/>
            <person name="McCowen C."/>
            <person name="Montmayeur A."/>
            <person name="Murphy C."/>
            <person name="Neiman D."/>
            <person name="Pearson M."/>
            <person name="Priest M."/>
            <person name="Roberts A."/>
            <person name="Saif S."/>
            <person name="Shea T."/>
            <person name="Sisk P."/>
            <person name="Stolte C."/>
            <person name="Sykes S."/>
            <person name="Wortman J."/>
            <person name="Nusbaum C."/>
            <person name="Birren B."/>
        </authorList>
    </citation>
    <scope>NUCLEOTIDE SEQUENCE [LARGE SCALE GENOMIC DNA]</scope>
    <source>
        <strain evidence="17 18">ATCC 38327</strain>
    </source>
</reference>
<dbReference type="FunFam" id="3.40.50.300:FF:000007">
    <property type="entry name" value="Pre-mRNA-splicing factor ATP-dependent RNA helicase"/>
    <property type="match status" value="1"/>
</dbReference>
<feature type="coiled-coil region" evidence="13">
    <location>
        <begin position="1030"/>
        <end position="1057"/>
    </location>
</feature>
<dbReference type="FunFam" id="3.40.50.300:FF:000615">
    <property type="entry name" value="pre-mRNA-splicing factor ATP-dependent RNA helicase DEAH7"/>
    <property type="match status" value="1"/>
</dbReference>
<dbReference type="Proteomes" id="UP000054350">
    <property type="component" value="Unassembled WGS sequence"/>
</dbReference>
<feature type="compositionally biased region" description="Low complexity" evidence="14">
    <location>
        <begin position="1072"/>
        <end position="1089"/>
    </location>
</feature>
<dbReference type="FunFam" id="1.20.120.1080:FF:000018">
    <property type="entry name" value="Pre-mRNA-splicing factor ATP-dependent RNA helicase prp16"/>
    <property type="match status" value="1"/>
</dbReference>
<dbReference type="GO" id="GO:0003723">
    <property type="term" value="F:RNA binding"/>
    <property type="evidence" value="ECO:0007669"/>
    <property type="project" value="TreeGrafter"/>
</dbReference>
<proteinExistence type="inferred from homology"/>
<dbReference type="SMART" id="SM00847">
    <property type="entry name" value="HA2"/>
    <property type="match status" value="1"/>
</dbReference>
<dbReference type="Gene3D" id="3.40.50.300">
    <property type="entry name" value="P-loop containing nucleotide triphosphate hydrolases"/>
    <property type="match status" value="2"/>
</dbReference>
<feature type="compositionally biased region" description="Low complexity" evidence="14">
    <location>
        <begin position="361"/>
        <end position="380"/>
    </location>
</feature>
<evidence type="ECO:0000256" key="1">
    <source>
        <dbReference type="ARBA" id="ARBA00004123"/>
    </source>
</evidence>
<dbReference type="GO" id="GO:0005524">
    <property type="term" value="F:ATP binding"/>
    <property type="evidence" value="ECO:0007669"/>
    <property type="project" value="UniProtKB-KW"/>
</dbReference>
<sequence length="1096" mass="121923">MDAPAGLIFRRKRGGGTAGSSASPSPTPRPGSRLGLDRLAEQRRREREEPAGIDTRSTSLEPRTSAVKRSWGDEDGGEGPALNMVRATKRSSHAGSSSRKRDVTEFERDPSSREGTPTGRTGGLVHRKDYRPPPPPSSDSGITTSTSRRPQFTIEDEMEDAGYKSWEEDATKIDRDWYDVEEGMILGQDHNPFEGYEAEEAAAAVPTSAAPEPAAKRTRMSAKFMQHTRDTEKWESNRLLTSGVVQRAEAENEDLEDQERVHIMVHDIKPPFLDGRQVFTKQLETVQIVRDPTSDLARFARQGSELVRRERQERERRRATQQRVDLAGTALGNVMGVQHQEDQEQPDEGPVAKELGTVALADGDASGDAPGPADGPSAAEPEPEPLESQAVSQFAKTKSIKEQREFLPVFSVREDLLTTIRENQIVIVVGATGSGKTTQLTQYLYEDGFGSLGLIACTQPRRVAAMSVAKRVSEEMGVECGTKVGYTIRFEDCTSPDTVIKYMTDGVLLRELLLDPDLDKYSCIIMDEAHERALNTDVLMGTLKRVIARRRDLKLIVTSATMNAERFSTFFGNVPIFDIPGRTFPVDIMFAKSPAEDYVEACVKQALNIHLTHPPGDMLIFMTGQEDIEATCAALEHRLADMHNPPPLLVLPIYSQMPADLQAKIFNPSKMRKCIVATNIAETSLTIDGIIYVIDSGFCKFKFYNPKIGMDALQVTPISQANANQRSGRAGRTGPGRAYRMYTEAAYKDELYPNTIPEIQRTNLANVILLLKSMGVANLLTFDFMDPPPQDTMLNSMYQLWLLGALSNTGALTSLGGKMVTFPLDPSLSKMLLMSTELACSAEMVTIVSMLSVPTVFHRPKERADEADAARERFYVPESDHLTLLHLYLQWKGNGMRESWCAKNFVQSKAMRRADEVRRQLLDLMKHQSMPVVSCGSDWDVLRKCICAAYFHQAARLKKIGEYVNLRSGLACHLHPTSALYGLGYTPDYIVYHELVLTAKEYVNCVTAVDPFWLAELGPMFFSVRDRAHGHRERRQLEQLERKHMEWEAQMEEERNAFEAELAARSAGGGVAASSSSSSSKSKIVGIGKPTRSRRR</sequence>
<feature type="compositionally biased region" description="Low complexity" evidence="14">
    <location>
        <begin position="201"/>
        <end position="213"/>
    </location>
</feature>
<keyword evidence="18" id="KW-1185">Reference proteome</keyword>
<keyword evidence="5" id="KW-0378">Hydrolase</keyword>
<dbReference type="EMBL" id="GG745335">
    <property type="protein sequence ID" value="KNE59767.1"/>
    <property type="molecule type" value="Genomic_DNA"/>
</dbReference>
<evidence type="ECO:0000256" key="9">
    <source>
        <dbReference type="ARBA" id="ARBA00023242"/>
    </source>
</evidence>
<feature type="domain" description="Helicase ATP-binding" evidence="15">
    <location>
        <begin position="417"/>
        <end position="580"/>
    </location>
</feature>
<feature type="region of interest" description="Disordered" evidence="14">
    <location>
        <begin position="1"/>
        <end position="167"/>
    </location>
</feature>
<dbReference type="InterPro" id="IPR011709">
    <property type="entry name" value="DEAD-box_helicase_OB_fold"/>
</dbReference>
<dbReference type="OrthoDB" id="10253254at2759"/>
<evidence type="ECO:0000256" key="2">
    <source>
        <dbReference type="ARBA" id="ARBA00012552"/>
    </source>
</evidence>
<organism evidence="17 18">
    <name type="scientific">Allomyces macrogynus (strain ATCC 38327)</name>
    <name type="common">Allomyces javanicus var. macrogynus</name>
    <dbReference type="NCBI Taxonomy" id="578462"/>
    <lineage>
        <taxon>Eukaryota</taxon>
        <taxon>Fungi</taxon>
        <taxon>Fungi incertae sedis</taxon>
        <taxon>Blastocladiomycota</taxon>
        <taxon>Blastocladiomycetes</taxon>
        <taxon>Blastocladiales</taxon>
        <taxon>Blastocladiaceae</taxon>
        <taxon>Allomyces</taxon>
    </lineage>
</organism>
<dbReference type="Gene3D" id="1.20.120.1080">
    <property type="match status" value="1"/>
</dbReference>
<evidence type="ECO:0000256" key="8">
    <source>
        <dbReference type="ARBA" id="ARBA00023187"/>
    </source>
</evidence>
<dbReference type="CDD" id="cd18791">
    <property type="entry name" value="SF2_C_RHA"/>
    <property type="match status" value="1"/>
</dbReference>
<feature type="region of interest" description="Disordered" evidence="14">
    <location>
        <begin position="199"/>
        <end position="235"/>
    </location>
</feature>
<dbReference type="SMART" id="SM00490">
    <property type="entry name" value="HELICc"/>
    <property type="match status" value="1"/>
</dbReference>
<evidence type="ECO:0000256" key="13">
    <source>
        <dbReference type="SAM" id="Coils"/>
    </source>
</evidence>
<evidence type="ECO:0000256" key="4">
    <source>
        <dbReference type="ARBA" id="ARBA00022741"/>
    </source>
</evidence>
<evidence type="ECO:0000259" key="15">
    <source>
        <dbReference type="PROSITE" id="PS51192"/>
    </source>
</evidence>
<dbReference type="Pfam" id="PF00270">
    <property type="entry name" value="DEAD"/>
    <property type="match status" value="1"/>
</dbReference>
<protein>
    <recommendedName>
        <fullName evidence="12">Pre-mRNA-splicing factor ATP-dependent RNA helicase PRP16</fullName>
        <ecNumber evidence="2">3.6.4.13</ecNumber>
    </recommendedName>
</protein>
<name>A0A0L0SBF4_ALLM3</name>
<keyword evidence="13" id="KW-0175">Coiled coil</keyword>
<feature type="region of interest" description="Disordered" evidence="14">
    <location>
        <begin position="1069"/>
        <end position="1096"/>
    </location>
</feature>
<dbReference type="AlphaFoldDB" id="A0A0L0SBF4"/>
<gene>
    <name evidence="17" type="ORF">AMAG_05228</name>
</gene>
<dbReference type="Pfam" id="PF07717">
    <property type="entry name" value="OB_NTP_bind"/>
    <property type="match status" value="1"/>
</dbReference>
<dbReference type="InterPro" id="IPR027417">
    <property type="entry name" value="P-loop_NTPase"/>
</dbReference>
<dbReference type="InterPro" id="IPR048333">
    <property type="entry name" value="HA2_WH"/>
</dbReference>
<dbReference type="GO" id="GO:0005681">
    <property type="term" value="C:spliceosomal complex"/>
    <property type="evidence" value="ECO:0007669"/>
    <property type="project" value="UniProtKB-ARBA"/>
</dbReference>
<dbReference type="InterPro" id="IPR011545">
    <property type="entry name" value="DEAD/DEAH_box_helicase_dom"/>
</dbReference>
<dbReference type="OMA" id="VDVMFHR"/>
<dbReference type="Pfam" id="PF21010">
    <property type="entry name" value="HA2_C"/>
    <property type="match status" value="1"/>
</dbReference>
<comment type="subcellular location">
    <subcellularLocation>
        <location evidence="1">Nucleus</location>
    </subcellularLocation>
</comment>
<dbReference type="InterPro" id="IPR014001">
    <property type="entry name" value="Helicase_ATP-bd"/>
</dbReference>
<evidence type="ECO:0000256" key="7">
    <source>
        <dbReference type="ARBA" id="ARBA00022840"/>
    </source>
</evidence>
<dbReference type="VEuPathDB" id="FungiDB:AMAG_05228"/>
<evidence type="ECO:0000256" key="3">
    <source>
        <dbReference type="ARBA" id="ARBA00022664"/>
    </source>
</evidence>
<evidence type="ECO:0000256" key="14">
    <source>
        <dbReference type="SAM" id="MobiDB-lite"/>
    </source>
</evidence>
<keyword evidence="6" id="KW-0347">Helicase</keyword>
<dbReference type="InterPro" id="IPR007502">
    <property type="entry name" value="Helicase-assoc_dom"/>
</dbReference>
<evidence type="ECO:0000256" key="11">
    <source>
        <dbReference type="ARBA" id="ARBA00047984"/>
    </source>
</evidence>
<keyword evidence="7" id="KW-0067">ATP-binding</keyword>
<evidence type="ECO:0000259" key="16">
    <source>
        <dbReference type="PROSITE" id="PS51194"/>
    </source>
</evidence>
<dbReference type="STRING" id="578462.A0A0L0SBF4"/>
<dbReference type="GO" id="GO:0016787">
    <property type="term" value="F:hydrolase activity"/>
    <property type="evidence" value="ECO:0007669"/>
    <property type="project" value="UniProtKB-KW"/>
</dbReference>
<dbReference type="GO" id="GO:0000398">
    <property type="term" value="P:mRNA splicing, via spliceosome"/>
    <property type="evidence" value="ECO:0007669"/>
    <property type="project" value="UniProtKB-ARBA"/>
</dbReference>
<evidence type="ECO:0000256" key="12">
    <source>
        <dbReference type="ARBA" id="ARBA00070009"/>
    </source>
</evidence>
<dbReference type="PROSITE" id="PS51194">
    <property type="entry name" value="HELICASE_CTER"/>
    <property type="match status" value="1"/>
</dbReference>
<evidence type="ECO:0000256" key="6">
    <source>
        <dbReference type="ARBA" id="ARBA00022806"/>
    </source>
</evidence>
<dbReference type="SUPFAM" id="SSF52540">
    <property type="entry name" value="P-loop containing nucleoside triphosphate hydrolases"/>
    <property type="match status" value="1"/>
</dbReference>
<dbReference type="InterPro" id="IPR001650">
    <property type="entry name" value="Helicase_C-like"/>
</dbReference>
<dbReference type="Pfam" id="PF00271">
    <property type="entry name" value="Helicase_C"/>
    <property type="match status" value="1"/>
</dbReference>
<dbReference type="PANTHER" id="PTHR18934">
    <property type="entry name" value="ATP-DEPENDENT RNA HELICASE"/>
    <property type="match status" value="1"/>
</dbReference>
<dbReference type="PANTHER" id="PTHR18934:SF91">
    <property type="entry name" value="PRE-MRNA-SPLICING FACTOR ATP-DEPENDENT RNA HELICASE PRP16"/>
    <property type="match status" value="1"/>
</dbReference>
<feature type="compositionally biased region" description="Basic and acidic residues" evidence="14">
    <location>
        <begin position="35"/>
        <end position="50"/>
    </location>
</feature>
<dbReference type="EC" id="3.6.4.13" evidence="2"/>
<accession>A0A0L0SBF4</accession>
<keyword evidence="9" id="KW-0539">Nucleus</keyword>
<evidence type="ECO:0000313" key="17">
    <source>
        <dbReference type="EMBL" id="KNE59767.1"/>
    </source>
</evidence>
<feature type="domain" description="Helicase C-terminal" evidence="16">
    <location>
        <begin position="594"/>
        <end position="775"/>
    </location>
</feature>
<dbReference type="GO" id="GO:0034458">
    <property type="term" value="F:3'-5' RNA helicase activity"/>
    <property type="evidence" value="ECO:0007669"/>
    <property type="project" value="TreeGrafter"/>
</dbReference>
<evidence type="ECO:0000256" key="10">
    <source>
        <dbReference type="ARBA" id="ARBA00038040"/>
    </source>
</evidence>
<keyword evidence="4" id="KW-0547">Nucleotide-binding</keyword>
<reference evidence="18" key="2">
    <citation type="submission" date="2009-11" db="EMBL/GenBank/DDBJ databases">
        <title>The Genome Sequence of Allomyces macrogynus strain ATCC 38327.</title>
        <authorList>
            <consortium name="The Broad Institute Genome Sequencing Platform"/>
            <person name="Russ C."/>
            <person name="Cuomo C."/>
            <person name="Shea T."/>
            <person name="Young S.K."/>
            <person name="Zeng Q."/>
            <person name="Koehrsen M."/>
            <person name="Haas B."/>
            <person name="Borodovsky M."/>
            <person name="Guigo R."/>
            <person name="Alvarado L."/>
            <person name="Berlin A."/>
            <person name="Borenstein D."/>
            <person name="Chen Z."/>
            <person name="Engels R."/>
            <person name="Freedman E."/>
            <person name="Gellesch M."/>
            <person name="Goldberg J."/>
            <person name="Griggs A."/>
            <person name="Gujja S."/>
            <person name="Heiman D."/>
            <person name="Hepburn T."/>
            <person name="Howarth C."/>
            <person name="Jen D."/>
            <person name="Larson L."/>
            <person name="Lewis B."/>
            <person name="Mehta T."/>
            <person name="Park D."/>
            <person name="Pearson M."/>
            <person name="Roberts A."/>
            <person name="Saif S."/>
            <person name="Shenoy N."/>
            <person name="Sisk P."/>
            <person name="Stolte C."/>
            <person name="Sykes S."/>
            <person name="Walk T."/>
            <person name="White J."/>
            <person name="Yandava C."/>
            <person name="Burger G."/>
            <person name="Gray M.W."/>
            <person name="Holland P.W.H."/>
            <person name="King N."/>
            <person name="Lang F.B.F."/>
            <person name="Roger A.J."/>
            <person name="Ruiz-Trillo I."/>
            <person name="Lander E."/>
            <person name="Nusbaum C."/>
        </authorList>
    </citation>
    <scope>NUCLEOTIDE SEQUENCE [LARGE SCALE GENOMIC DNA]</scope>
    <source>
        <strain evidence="18">ATCC 38327</strain>
    </source>
</reference>
<feature type="region of interest" description="Disordered" evidence="14">
    <location>
        <begin position="361"/>
        <end position="394"/>
    </location>
</feature>
<feature type="compositionally biased region" description="Basic and acidic residues" evidence="14">
    <location>
        <begin position="99"/>
        <end position="112"/>
    </location>
</feature>
<dbReference type="InterPro" id="IPR002464">
    <property type="entry name" value="DNA/RNA_helicase_DEAH_CS"/>
</dbReference>
<keyword evidence="8" id="KW-0508">mRNA splicing</keyword>
<evidence type="ECO:0000313" key="18">
    <source>
        <dbReference type="Proteomes" id="UP000054350"/>
    </source>
</evidence>
<keyword evidence="3" id="KW-0507">mRNA processing</keyword>
<dbReference type="eggNOG" id="KOG0924">
    <property type="taxonomic scope" value="Eukaryota"/>
</dbReference>
<evidence type="ECO:0000256" key="5">
    <source>
        <dbReference type="ARBA" id="ARBA00022801"/>
    </source>
</evidence>
<comment type="catalytic activity">
    <reaction evidence="11">
        <text>ATP + H2O = ADP + phosphate + H(+)</text>
        <dbReference type="Rhea" id="RHEA:13065"/>
        <dbReference type="ChEBI" id="CHEBI:15377"/>
        <dbReference type="ChEBI" id="CHEBI:15378"/>
        <dbReference type="ChEBI" id="CHEBI:30616"/>
        <dbReference type="ChEBI" id="CHEBI:43474"/>
        <dbReference type="ChEBI" id="CHEBI:456216"/>
        <dbReference type="EC" id="3.6.4.13"/>
    </reaction>
</comment>
<dbReference type="PROSITE" id="PS00690">
    <property type="entry name" value="DEAH_ATP_HELICASE"/>
    <property type="match status" value="1"/>
</dbReference>
<dbReference type="SMART" id="SM00487">
    <property type="entry name" value="DEXDc"/>
    <property type="match status" value="1"/>
</dbReference>
<dbReference type="Pfam" id="PF04408">
    <property type="entry name" value="WHD_HA2"/>
    <property type="match status" value="1"/>
</dbReference>
<comment type="similarity">
    <text evidence="10">Belongs to the DEAD box helicase family. DEAH subfamily. PRP16 sub-subfamily.</text>
</comment>